<evidence type="ECO:0000256" key="1">
    <source>
        <dbReference type="SAM" id="Phobius"/>
    </source>
</evidence>
<accession>A0ABS6XN92</accession>
<feature type="transmembrane region" description="Helical" evidence="1">
    <location>
        <begin position="12"/>
        <end position="36"/>
    </location>
</feature>
<comment type="caution">
    <text evidence="2">The sequence shown here is derived from an EMBL/GenBank/DDBJ whole genome shotgun (WGS) entry which is preliminary data.</text>
</comment>
<proteinExistence type="predicted"/>
<dbReference type="Proteomes" id="UP001197214">
    <property type="component" value="Unassembled WGS sequence"/>
</dbReference>
<reference evidence="2 3" key="1">
    <citation type="submission" date="2021-07" db="EMBL/GenBank/DDBJ databases">
        <title>Stakelama flava sp. nov., a novel endophytic bacterium isolated from branch of Kandelia candel.</title>
        <authorList>
            <person name="Tuo L."/>
        </authorList>
    </citation>
    <scope>NUCLEOTIDE SEQUENCE [LARGE SCALE GENOMIC DNA]</scope>
    <source>
        <strain evidence="2 3">CBK3Z-3</strain>
    </source>
</reference>
<keyword evidence="1" id="KW-0812">Transmembrane</keyword>
<organism evidence="2 3">
    <name type="scientific">Stakelama flava</name>
    <dbReference type="NCBI Taxonomy" id="2860338"/>
    <lineage>
        <taxon>Bacteria</taxon>
        <taxon>Pseudomonadati</taxon>
        <taxon>Pseudomonadota</taxon>
        <taxon>Alphaproteobacteria</taxon>
        <taxon>Sphingomonadales</taxon>
        <taxon>Sphingomonadaceae</taxon>
        <taxon>Stakelama</taxon>
    </lineage>
</organism>
<dbReference type="EMBL" id="JAHWZX010000012">
    <property type="protein sequence ID" value="MBW4331683.1"/>
    <property type="molecule type" value="Genomic_DNA"/>
</dbReference>
<evidence type="ECO:0000313" key="2">
    <source>
        <dbReference type="EMBL" id="MBW4331683.1"/>
    </source>
</evidence>
<name>A0ABS6XN92_9SPHN</name>
<gene>
    <name evidence="2" type="ORF">KY084_12465</name>
</gene>
<dbReference type="RefSeq" id="WP_219238806.1">
    <property type="nucleotide sequence ID" value="NZ_JAHWZX010000012.1"/>
</dbReference>
<protein>
    <submittedName>
        <fullName evidence="2">Uncharacterized protein</fullName>
    </submittedName>
</protein>
<keyword evidence="1" id="KW-0472">Membrane</keyword>
<keyword evidence="3" id="KW-1185">Reference proteome</keyword>
<evidence type="ECO:0000313" key="3">
    <source>
        <dbReference type="Proteomes" id="UP001197214"/>
    </source>
</evidence>
<keyword evidence="1" id="KW-1133">Transmembrane helix</keyword>
<sequence>MDATHSSPIGRALATGAGVILVGLIVALAYLSIFAWKAWDRVTPNRR</sequence>